<accession>A0A0G0B6J4</accession>
<dbReference type="Gene3D" id="1.20.1440.60">
    <property type="entry name" value="23S rRNA-intervening sequence"/>
    <property type="match status" value="1"/>
</dbReference>
<dbReference type="Pfam" id="PF05635">
    <property type="entry name" value="23S_rRNA_IVP"/>
    <property type="match status" value="1"/>
</dbReference>
<dbReference type="Proteomes" id="UP000034176">
    <property type="component" value="Unassembled WGS sequence"/>
</dbReference>
<name>A0A0G0B6J4_9BACT</name>
<reference evidence="1 2" key="1">
    <citation type="journal article" date="2015" name="Nature">
        <title>rRNA introns, odd ribosomes, and small enigmatic genomes across a large radiation of phyla.</title>
        <authorList>
            <person name="Brown C.T."/>
            <person name="Hug L.A."/>
            <person name="Thomas B.C."/>
            <person name="Sharon I."/>
            <person name="Castelle C.J."/>
            <person name="Singh A."/>
            <person name="Wilkins M.J."/>
            <person name="Williams K.H."/>
            <person name="Banfield J.F."/>
        </authorList>
    </citation>
    <scope>NUCLEOTIDE SEQUENCE [LARGE SCALE GENOMIC DNA]</scope>
</reference>
<dbReference type="NCBIfam" id="TIGR02436">
    <property type="entry name" value="four helix bundle protein"/>
    <property type="match status" value="1"/>
</dbReference>
<evidence type="ECO:0000313" key="1">
    <source>
        <dbReference type="EMBL" id="KKP59336.1"/>
    </source>
</evidence>
<comment type="caution">
    <text evidence="1">The sequence shown here is derived from an EMBL/GenBank/DDBJ whole genome shotgun (WGS) entry which is preliminary data.</text>
</comment>
<dbReference type="InterPro" id="IPR012657">
    <property type="entry name" value="23S_rRNA-intervening_sequence"/>
</dbReference>
<proteinExistence type="predicted"/>
<dbReference type="EMBL" id="LBPN01000008">
    <property type="protein sequence ID" value="KKP59336.1"/>
    <property type="molecule type" value="Genomic_DNA"/>
</dbReference>
<evidence type="ECO:0000313" key="2">
    <source>
        <dbReference type="Proteomes" id="UP000034176"/>
    </source>
</evidence>
<evidence type="ECO:0008006" key="3">
    <source>
        <dbReference type="Google" id="ProtNLM"/>
    </source>
</evidence>
<dbReference type="PIRSF" id="PIRSF035652">
    <property type="entry name" value="CHP02436"/>
    <property type="match status" value="1"/>
</dbReference>
<dbReference type="AlphaFoldDB" id="A0A0G0B6J4"/>
<protein>
    <recommendedName>
        <fullName evidence="3">Four helix bundle protein</fullName>
    </recommendedName>
</protein>
<dbReference type="InterPro" id="IPR036583">
    <property type="entry name" value="23S_rRNA_IVS_sf"/>
</dbReference>
<dbReference type="SUPFAM" id="SSF158446">
    <property type="entry name" value="IVS-encoded protein-like"/>
    <property type="match status" value="1"/>
</dbReference>
<dbReference type="PANTHER" id="PTHR38471:SF2">
    <property type="entry name" value="FOUR HELIX BUNDLE PROTEIN"/>
    <property type="match status" value="1"/>
</dbReference>
<dbReference type="PANTHER" id="PTHR38471">
    <property type="entry name" value="FOUR HELIX BUNDLE PROTEIN"/>
    <property type="match status" value="1"/>
</dbReference>
<gene>
    <name evidence="1" type="ORF">UR52_C0008G0046</name>
</gene>
<dbReference type="STRING" id="1618434.UR52_C0008G0046"/>
<organism evidence="1 2">
    <name type="scientific">Candidatus Gottesmanbacteria bacterium GW2011_GWA1_34_13</name>
    <dbReference type="NCBI Taxonomy" id="1618434"/>
    <lineage>
        <taxon>Bacteria</taxon>
        <taxon>Candidatus Gottesmaniibacteriota</taxon>
    </lineage>
</organism>
<sequence length="119" mass="14021">MTNKSFDLKRRILLFVLKVINLIKILPENKVNRIFIDQIVRSSSSIGSNYEEADGTPTKKDFIYKMGVVKKEAKETKYWLKIIRLTNEKKFYTMIDELGFENEELIKIFAKIIINSQNK</sequence>